<dbReference type="GeneID" id="49405787"/>
<dbReference type="AlphaFoldDB" id="A0A3G9GY93"/>
<dbReference type="EMBL" id="WNBW01000002">
    <property type="protein sequence ID" value="MTU03636.1"/>
    <property type="molecule type" value="Genomic_DNA"/>
</dbReference>
<dbReference type="Pfam" id="PF13411">
    <property type="entry name" value="MerR_1"/>
    <property type="match status" value="1"/>
</dbReference>
<comment type="caution">
    <text evidence="4">The sequence shown here is derived from an EMBL/GenBank/DDBJ whole genome shotgun (WGS) entry which is preliminary data.</text>
</comment>
<evidence type="ECO:0000313" key="5">
    <source>
        <dbReference type="EMBL" id="MTT75574.1"/>
    </source>
</evidence>
<sequence>MTIAEVSKTFGLTADTLRYYERIGLIPPVKRSSSGIRDYDEKDCNWVEFIKCMRGVGIPVEMLIEYVAMFRLGKETIAARKALLVEQRQQLADKIVAMQAVLERLDMKIDGYEERCLKFEEENLRQ</sequence>
<evidence type="ECO:0000313" key="4">
    <source>
        <dbReference type="EMBL" id="CDB46165.1"/>
    </source>
</evidence>
<keyword evidence="2" id="KW-0175">Coiled coil</keyword>
<dbReference type="CDD" id="cd01109">
    <property type="entry name" value="HTH_YyaN"/>
    <property type="match status" value="1"/>
</dbReference>
<feature type="domain" description="HTH merR-type" evidence="3">
    <location>
        <begin position="1"/>
        <end position="69"/>
    </location>
</feature>
<evidence type="ECO:0000313" key="7">
    <source>
        <dbReference type="Proteomes" id="UP000443070"/>
    </source>
</evidence>
<dbReference type="SMART" id="SM00422">
    <property type="entry name" value="HTH_MERR"/>
    <property type="match status" value="1"/>
</dbReference>
<dbReference type="PANTHER" id="PTHR30204">
    <property type="entry name" value="REDOX-CYCLING DRUG-SENSING TRANSCRIPTIONAL ACTIVATOR SOXR"/>
    <property type="match status" value="1"/>
</dbReference>
<reference evidence="4" key="1">
    <citation type="submission" date="2012-11" db="EMBL/GenBank/DDBJ databases">
        <title>Dependencies among metagenomic species, viruses, plasmids and units of genetic variation.</title>
        <authorList>
            <person name="Nielsen H.B."/>
            <person name="Almeida M."/>
            <person name="Juncker A.S."/>
            <person name="Rasmussen S."/>
            <person name="Li J."/>
            <person name="Sunagawa S."/>
            <person name="Plichta D."/>
            <person name="Gautier L."/>
            <person name="Le Chatelier E."/>
            <person name="Peletier E."/>
            <person name="Bonde I."/>
            <person name="Nielsen T."/>
            <person name="Manichanh C."/>
            <person name="Arumugam M."/>
            <person name="Batto J."/>
            <person name="Santos M.B.Q.D."/>
            <person name="Blom N."/>
            <person name="Borruel N."/>
            <person name="Burgdorf K.S."/>
            <person name="Boumezbeur F."/>
            <person name="Casellas F."/>
            <person name="Dore J."/>
            <person name="Guarner F."/>
            <person name="Hansen T."/>
            <person name="Hildebrand F."/>
            <person name="Kaas R.S."/>
            <person name="Kennedy S."/>
            <person name="Kristiansen K."/>
            <person name="Kultima J.R."/>
            <person name="Leonard P."/>
            <person name="Levenez F."/>
            <person name="Lund O."/>
            <person name="Moumen B."/>
            <person name="Le Paslier D."/>
            <person name="Pons N."/>
            <person name="Pedersen O."/>
            <person name="Prifti E."/>
            <person name="Qin J."/>
            <person name="Raes J."/>
            <person name="Tap J."/>
            <person name="Tims S."/>
            <person name="Ussery D.W."/>
            <person name="Yamada T."/>
            <person name="MetaHit consortium"/>
            <person name="Renault P."/>
            <person name="Sicheritz-Ponten T."/>
            <person name="Bork P."/>
            <person name="Wang J."/>
            <person name="Brunak S."/>
            <person name="Ehrlich S.D."/>
        </authorList>
    </citation>
    <scope>NUCLEOTIDE SEQUENCE [LARGE SCALE GENOMIC DNA]</scope>
</reference>
<dbReference type="InterPro" id="IPR000551">
    <property type="entry name" value="MerR-type_HTH_dom"/>
</dbReference>
<accession>R6IA43</accession>
<dbReference type="Gene3D" id="1.10.1660.10">
    <property type="match status" value="1"/>
</dbReference>
<organism evidence="4">
    <name type="scientific">Phascolarctobacterium faecium</name>
    <dbReference type="NCBI Taxonomy" id="33025"/>
    <lineage>
        <taxon>Bacteria</taxon>
        <taxon>Bacillati</taxon>
        <taxon>Bacillota</taxon>
        <taxon>Negativicutes</taxon>
        <taxon>Acidaminococcales</taxon>
        <taxon>Acidaminococcaceae</taxon>
        <taxon>Phascolarctobacterium</taxon>
    </lineage>
</organism>
<dbReference type="GO" id="GO:0003677">
    <property type="term" value="F:DNA binding"/>
    <property type="evidence" value="ECO:0007669"/>
    <property type="project" value="UniProtKB-KW"/>
</dbReference>
<dbReference type="Proteomes" id="UP000484547">
    <property type="component" value="Unassembled WGS sequence"/>
</dbReference>
<accession>A0A3G9GY93</accession>
<evidence type="ECO:0000313" key="6">
    <source>
        <dbReference type="EMBL" id="MTU03636.1"/>
    </source>
</evidence>
<feature type="coiled-coil region" evidence="2">
    <location>
        <begin position="88"/>
        <end position="122"/>
    </location>
</feature>
<evidence type="ECO:0000256" key="2">
    <source>
        <dbReference type="SAM" id="Coils"/>
    </source>
</evidence>
<dbReference type="Proteomes" id="UP000443070">
    <property type="component" value="Unassembled WGS sequence"/>
</dbReference>
<proteinExistence type="predicted"/>
<dbReference type="EMBL" id="CBDS010000075">
    <property type="protein sequence ID" value="CDB46165.1"/>
    <property type="molecule type" value="Genomic_DNA"/>
</dbReference>
<dbReference type="SUPFAM" id="SSF46955">
    <property type="entry name" value="Putative DNA-binding domain"/>
    <property type="match status" value="1"/>
</dbReference>
<dbReference type="GO" id="GO:0003700">
    <property type="term" value="F:DNA-binding transcription factor activity"/>
    <property type="evidence" value="ECO:0007669"/>
    <property type="project" value="InterPro"/>
</dbReference>
<gene>
    <name evidence="4" type="ORF">BN533_01222</name>
    <name evidence="5" type="ORF">GMD11_04715</name>
    <name evidence="6" type="ORF">GMD18_04360</name>
</gene>
<reference evidence="7 8" key="2">
    <citation type="journal article" date="2019" name="Nat. Med.">
        <title>A library of human gut bacterial isolates paired with longitudinal multiomics data enables mechanistic microbiome research.</title>
        <authorList>
            <person name="Poyet M."/>
            <person name="Groussin M."/>
            <person name="Gibbons S.M."/>
            <person name="Avila-Pacheco J."/>
            <person name="Jiang X."/>
            <person name="Kearney S.M."/>
            <person name="Perrotta A.R."/>
            <person name="Berdy B."/>
            <person name="Zhao S."/>
            <person name="Lieberman T.D."/>
            <person name="Swanson P.K."/>
            <person name="Smith M."/>
            <person name="Roesemann S."/>
            <person name="Alexander J.E."/>
            <person name="Rich S.A."/>
            <person name="Livny J."/>
            <person name="Vlamakis H."/>
            <person name="Clish C."/>
            <person name="Bullock K."/>
            <person name="Deik A."/>
            <person name="Scott J."/>
            <person name="Pierce K.A."/>
            <person name="Xavier R.J."/>
            <person name="Alm E.J."/>
        </authorList>
    </citation>
    <scope>NUCLEOTIDE SEQUENCE [LARGE SCALE GENOMIC DNA]</scope>
    <source>
        <strain evidence="5 8">BIOML-A13</strain>
        <strain evidence="6 7">BIOML-A3</strain>
    </source>
</reference>
<evidence type="ECO:0000259" key="3">
    <source>
        <dbReference type="PROSITE" id="PS50937"/>
    </source>
</evidence>
<dbReference type="RefSeq" id="WP_021718122.1">
    <property type="nucleotide sequence ID" value="NZ_AP019004.1"/>
</dbReference>
<evidence type="ECO:0000256" key="1">
    <source>
        <dbReference type="ARBA" id="ARBA00023125"/>
    </source>
</evidence>
<dbReference type="OrthoDB" id="9791488at2"/>
<dbReference type="InterPro" id="IPR047057">
    <property type="entry name" value="MerR_fam"/>
</dbReference>
<protein>
    <submittedName>
        <fullName evidence="4 5">Transcriptional regulator</fullName>
    </submittedName>
</protein>
<keyword evidence="7" id="KW-1185">Reference proteome</keyword>
<keyword evidence="1" id="KW-0238">DNA-binding</keyword>
<evidence type="ECO:0000313" key="8">
    <source>
        <dbReference type="Proteomes" id="UP000484547"/>
    </source>
</evidence>
<dbReference type="PANTHER" id="PTHR30204:SF98">
    <property type="entry name" value="HTH-TYPE TRANSCRIPTIONAL REGULATOR ADHR"/>
    <property type="match status" value="1"/>
</dbReference>
<dbReference type="PROSITE" id="PS50937">
    <property type="entry name" value="HTH_MERR_2"/>
    <property type="match status" value="1"/>
</dbReference>
<name>A0A3G9GY93_9FIRM</name>
<dbReference type="PRINTS" id="PR00040">
    <property type="entry name" value="HTHMERR"/>
</dbReference>
<dbReference type="EMBL" id="WNBM01000002">
    <property type="protein sequence ID" value="MTT75574.1"/>
    <property type="molecule type" value="Genomic_DNA"/>
</dbReference>
<dbReference type="InterPro" id="IPR009061">
    <property type="entry name" value="DNA-bd_dom_put_sf"/>
</dbReference>